<keyword evidence="1" id="KW-0732">Signal</keyword>
<name>A0AAV6U4Z8_9ARAC</name>
<reference evidence="2 3" key="1">
    <citation type="journal article" date="2022" name="Nat. Ecol. Evol.">
        <title>A masculinizing supergene underlies an exaggerated male reproductive morph in a spider.</title>
        <authorList>
            <person name="Hendrickx F."/>
            <person name="De Corte Z."/>
            <person name="Sonet G."/>
            <person name="Van Belleghem S.M."/>
            <person name="Kostlbacher S."/>
            <person name="Vangestel C."/>
        </authorList>
    </citation>
    <scope>NUCLEOTIDE SEQUENCE [LARGE SCALE GENOMIC DNA]</scope>
    <source>
        <strain evidence="2">W744_W776</strain>
    </source>
</reference>
<evidence type="ECO:0008006" key="4">
    <source>
        <dbReference type="Google" id="ProtNLM"/>
    </source>
</evidence>
<evidence type="ECO:0000313" key="2">
    <source>
        <dbReference type="EMBL" id="KAG8178640.1"/>
    </source>
</evidence>
<accession>A0AAV6U4Z8</accession>
<evidence type="ECO:0000256" key="1">
    <source>
        <dbReference type="SAM" id="SignalP"/>
    </source>
</evidence>
<dbReference type="EMBL" id="JAFNEN010000678">
    <property type="protein sequence ID" value="KAG8178640.1"/>
    <property type="molecule type" value="Genomic_DNA"/>
</dbReference>
<protein>
    <recommendedName>
        <fullName evidence="4">Secreted protein</fullName>
    </recommendedName>
</protein>
<organism evidence="2 3">
    <name type="scientific">Oedothorax gibbosus</name>
    <dbReference type="NCBI Taxonomy" id="931172"/>
    <lineage>
        <taxon>Eukaryota</taxon>
        <taxon>Metazoa</taxon>
        <taxon>Ecdysozoa</taxon>
        <taxon>Arthropoda</taxon>
        <taxon>Chelicerata</taxon>
        <taxon>Arachnida</taxon>
        <taxon>Araneae</taxon>
        <taxon>Araneomorphae</taxon>
        <taxon>Entelegynae</taxon>
        <taxon>Araneoidea</taxon>
        <taxon>Linyphiidae</taxon>
        <taxon>Erigoninae</taxon>
        <taxon>Oedothorax</taxon>
    </lineage>
</organism>
<feature type="signal peptide" evidence="1">
    <location>
        <begin position="1"/>
        <end position="20"/>
    </location>
</feature>
<dbReference type="Proteomes" id="UP000827092">
    <property type="component" value="Unassembled WGS sequence"/>
</dbReference>
<evidence type="ECO:0000313" key="3">
    <source>
        <dbReference type="Proteomes" id="UP000827092"/>
    </source>
</evidence>
<comment type="caution">
    <text evidence="2">The sequence shown here is derived from an EMBL/GenBank/DDBJ whole genome shotgun (WGS) entry which is preliminary data.</text>
</comment>
<gene>
    <name evidence="2" type="ORF">JTE90_010551</name>
</gene>
<proteinExistence type="predicted"/>
<dbReference type="AlphaFoldDB" id="A0AAV6U4Z8"/>
<feature type="chain" id="PRO_5043910807" description="Secreted protein" evidence="1">
    <location>
        <begin position="21"/>
        <end position="76"/>
    </location>
</feature>
<keyword evidence="3" id="KW-1185">Reference proteome</keyword>
<sequence length="76" mass="8339">MMSMMMVASMMLVLLRQHLGDNSCRQEFDDVGSVMFPAPHHSAAALGNYGVSDEGAENHHGDQEADEFLGGCHCWK</sequence>